<dbReference type="PANTHER" id="PTHR31636">
    <property type="entry name" value="OSJNBA0084A10.13 PROTEIN-RELATED"/>
    <property type="match status" value="1"/>
</dbReference>
<feature type="region of interest" description="VHIID" evidence="3">
    <location>
        <begin position="505"/>
        <end position="570"/>
    </location>
</feature>
<feature type="compositionally biased region" description="Basic residues" evidence="4">
    <location>
        <begin position="408"/>
        <end position="421"/>
    </location>
</feature>
<feature type="compositionally biased region" description="Basic and acidic residues" evidence="4">
    <location>
        <begin position="312"/>
        <end position="329"/>
    </location>
</feature>
<keyword evidence="1" id="KW-0805">Transcription regulation</keyword>
<evidence type="ECO:0000313" key="5">
    <source>
        <dbReference type="EMBL" id="CAI9760764.1"/>
    </source>
</evidence>
<reference evidence="5" key="1">
    <citation type="submission" date="2023-05" db="EMBL/GenBank/DDBJ databases">
        <authorList>
            <person name="Huff M."/>
        </authorList>
    </citation>
    <scope>NUCLEOTIDE SEQUENCE</scope>
</reference>
<feature type="region of interest" description="Leucine repeat I (LRI)" evidence="3">
    <location>
        <begin position="426"/>
        <end position="486"/>
    </location>
</feature>
<dbReference type="Pfam" id="PF03514">
    <property type="entry name" value="GRAS"/>
    <property type="match status" value="1"/>
</dbReference>
<feature type="region of interest" description="SAW" evidence="3">
    <location>
        <begin position="724"/>
        <end position="799"/>
    </location>
</feature>
<keyword evidence="6" id="KW-1185">Reference proteome</keyword>
<comment type="similarity">
    <text evidence="3">Belongs to the GRAS family.</text>
</comment>
<organism evidence="5 6">
    <name type="scientific">Fraxinus pennsylvanica</name>
    <dbReference type="NCBI Taxonomy" id="56036"/>
    <lineage>
        <taxon>Eukaryota</taxon>
        <taxon>Viridiplantae</taxon>
        <taxon>Streptophyta</taxon>
        <taxon>Embryophyta</taxon>
        <taxon>Tracheophyta</taxon>
        <taxon>Spermatophyta</taxon>
        <taxon>Magnoliopsida</taxon>
        <taxon>eudicotyledons</taxon>
        <taxon>Gunneridae</taxon>
        <taxon>Pentapetalae</taxon>
        <taxon>asterids</taxon>
        <taxon>lamiids</taxon>
        <taxon>Lamiales</taxon>
        <taxon>Oleaceae</taxon>
        <taxon>Oleeae</taxon>
        <taxon>Fraxinus</taxon>
    </lineage>
</organism>
<feature type="short sequence motif" description="VHIID" evidence="3">
    <location>
        <begin position="536"/>
        <end position="540"/>
    </location>
</feature>
<evidence type="ECO:0000256" key="2">
    <source>
        <dbReference type="ARBA" id="ARBA00023163"/>
    </source>
</evidence>
<gene>
    <name evidence="5" type="ORF">FPE_LOCUS8194</name>
</gene>
<evidence type="ECO:0000256" key="4">
    <source>
        <dbReference type="SAM" id="MobiDB-lite"/>
    </source>
</evidence>
<accession>A0AAD2DNS9</accession>
<evidence type="ECO:0000256" key="1">
    <source>
        <dbReference type="ARBA" id="ARBA00023015"/>
    </source>
</evidence>
<feature type="region of interest" description="Disordered" evidence="4">
    <location>
        <begin position="307"/>
        <end position="357"/>
    </location>
</feature>
<name>A0AAD2DNS9_9LAMI</name>
<dbReference type="AlphaFoldDB" id="A0AAD2DNS9"/>
<feature type="compositionally biased region" description="Basic and acidic residues" evidence="4">
    <location>
        <begin position="344"/>
        <end position="355"/>
    </location>
</feature>
<sequence length="801" mass="91665">MGQPPKSRYQSRRGDLRKAFTKVHRLSSSTAEIGFFLLLAYKPILHNQIDQSSLLFSFLLCVPPGFYSSKIEMDPRFRGISSSSKGIPLGNQSMIEFSNGKLVNGSKFEMHYPDQRLVDEQRFLNNFQEHDFEGVQLLPNEPFLNNTATSSFVGIEDDYQEDCDLSDAILRYINQTLMEEDMEDKTHMLQESLDLQAKEKSFYDVLGKKYPPSPEQSLPSIGQYGERIDYYSSGIHLNSTSSSSDASGYLIDSVDPRRINGFSDSPISSLQVPDIYSESQSFWNFTKGVEEGSKFLPNRNKLLDYGLPFQEPRGECDNEATKVEKKDEAECSTSESRRKKNPHKRDTDLEEERISKQPSIYTESNIPQEEFSIVLLHSMGEGEKKLAAYRADLRNATSKSVQQSRQTKGSRGKGRGKKQNKKKEVIDLRTLLINCAQAVAADDRQSANELLQQIRQHSSPCGDGNQRLSYYFADGLEARLAGTGSRIHKALVSKRTTAADYLKAHHLYLASSPFGKISNFASNKTIQLKAVNATRVHVIDFGILYGFQWPTFLQRIAKRKNGPPRVRITGIEFPQPGFKPAERIEETGRRLAYYAENFNIPFEYNAIAQRWETIKMEDLKIEDGEFLIVNCLYRTKNLLDETVVAESSRTLVLNMFRNINPDIFIHGIVNGAYSAPFFVTRFREVMFHFSALFDMLEVNVPREKPERLLIERDIFGREALNVIACEGWERVERPETYKQWQVRVMKAGFSQIPFEREVMATATYKVRSGYHKDFVIDEDGQWLLLGWKGRTIYALSCWKPF</sequence>
<keyword evidence="2" id="KW-0804">Transcription</keyword>
<feature type="region of interest" description="Disordered" evidence="4">
    <location>
        <begin position="395"/>
        <end position="422"/>
    </location>
</feature>
<feature type="region of interest" description="Leucine repeat II (LRII)" evidence="3">
    <location>
        <begin position="586"/>
        <end position="618"/>
    </location>
</feature>
<dbReference type="EMBL" id="OU503040">
    <property type="protein sequence ID" value="CAI9760764.1"/>
    <property type="molecule type" value="Genomic_DNA"/>
</dbReference>
<evidence type="ECO:0000256" key="3">
    <source>
        <dbReference type="PROSITE-ProRule" id="PRU01191"/>
    </source>
</evidence>
<comment type="caution">
    <text evidence="3">Lacks conserved residue(s) required for the propagation of feature annotation.</text>
</comment>
<feature type="compositionally biased region" description="Polar residues" evidence="4">
    <location>
        <begin position="395"/>
        <end position="407"/>
    </location>
</feature>
<dbReference type="InterPro" id="IPR005202">
    <property type="entry name" value="TF_GRAS"/>
</dbReference>
<proteinExistence type="inferred from homology"/>
<dbReference type="PROSITE" id="PS50985">
    <property type="entry name" value="GRAS"/>
    <property type="match status" value="1"/>
</dbReference>
<evidence type="ECO:0000313" key="6">
    <source>
        <dbReference type="Proteomes" id="UP000834106"/>
    </source>
</evidence>
<dbReference type="Proteomes" id="UP000834106">
    <property type="component" value="Chromosome 5"/>
</dbReference>
<evidence type="ECO:0008006" key="7">
    <source>
        <dbReference type="Google" id="ProtNLM"/>
    </source>
</evidence>
<protein>
    <recommendedName>
        <fullName evidence="7">Scarecrow-like protein 9</fullName>
    </recommendedName>
</protein>